<geneLocation type="plasmid" evidence="5 6">
    <name>unnamed1</name>
</geneLocation>
<keyword evidence="5" id="KW-0614">Plasmid</keyword>
<dbReference type="CDD" id="cd06170">
    <property type="entry name" value="LuxR_C_like"/>
    <property type="match status" value="1"/>
</dbReference>
<accession>A0ABX6EPS1</accession>
<name>A0ABX6EPS1_9HYPH</name>
<dbReference type="Pfam" id="PF03472">
    <property type="entry name" value="Autoind_bind"/>
    <property type="match status" value="1"/>
</dbReference>
<keyword evidence="6" id="KW-1185">Reference proteome</keyword>
<evidence type="ECO:0000313" key="5">
    <source>
        <dbReference type="EMBL" id="QGM95856.1"/>
    </source>
</evidence>
<evidence type="ECO:0000256" key="1">
    <source>
        <dbReference type="ARBA" id="ARBA00023015"/>
    </source>
</evidence>
<dbReference type="EMBL" id="CP044329">
    <property type="protein sequence ID" value="QGM95856.1"/>
    <property type="molecule type" value="Genomic_DNA"/>
</dbReference>
<dbReference type="PRINTS" id="PR00038">
    <property type="entry name" value="HTHLUXR"/>
</dbReference>
<dbReference type="Gene3D" id="3.30.450.80">
    <property type="entry name" value="Transcription factor LuxR-like, autoinducer-binding domain"/>
    <property type="match status" value="1"/>
</dbReference>
<feature type="domain" description="HTH luxR-type" evidence="4">
    <location>
        <begin position="173"/>
        <end position="238"/>
    </location>
</feature>
<evidence type="ECO:0000256" key="3">
    <source>
        <dbReference type="ARBA" id="ARBA00023163"/>
    </source>
</evidence>
<evidence type="ECO:0000256" key="2">
    <source>
        <dbReference type="ARBA" id="ARBA00023125"/>
    </source>
</evidence>
<dbReference type="PANTHER" id="PTHR44688:SF16">
    <property type="entry name" value="DNA-BINDING TRANSCRIPTIONAL ACTIVATOR DEVR_DOSR"/>
    <property type="match status" value="1"/>
</dbReference>
<dbReference type="SUPFAM" id="SSF75516">
    <property type="entry name" value="Pheromone-binding domain of LuxR-like quorum-sensing transcription factors"/>
    <property type="match status" value="1"/>
</dbReference>
<dbReference type="InterPro" id="IPR036388">
    <property type="entry name" value="WH-like_DNA-bd_sf"/>
</dbReference>
<evidence type="ECO:0000259" key="4">
    <source>
        <dbReference type="PROSITE" id="PS50043"/>
    </source>
</evidence>
<keyword evidence="3" id="KW-0804">Transcription</keyword>
<dbReference type="InterPro" id="IPR036693">
    <property type="entry name" value="TF_LuxR_autoind-bd_dom_sf"/>
</dbReference>
<evidence type="ECO:0000313" key="6">
    <source>
        <dbReference type="Proteomes" id="UP000424673"/>
    </source>
</evidence>
<dbReference type="Gene3D" id="1.10.10.10">
    <property type="entry name" value="Winged helix-like DNA-binding domain superfamily/Winged helix DNA-binding domain"/>
    <property type="match status" value="1"/>
</dbReference>
<dbReference type="PANTHER" id="PTHR44688">
    <property type="entry name" value="DNA-BINDING TRANSCRIPTIONAL ACTIVATOR DEVR_DOSR"/>
    <property type="match status" value="1"/>
</dbReference>
<sequence length="241" mass="27044">MRRVENAFQEFIDGVSTASDKAAFRAVAERATQRLGFRSFAYLGLSEHGPTLISTYPKQWTTRYLSQRYDLIDPVLIRARRDRDPFRWSGPQMAKGRGNQVKRFFGEAAEFGIERGVTVPIPAGFDRFALLTFVADRHGPDLNEKVAKARDILQLMGMYFHAHVEATLKLPVSLDTSSPLSQREAECLAWTSRGRTMDQIGQILGVKTRTVVFHLDSARAKLDAENVAHAVALALRRGLIP</sequence>
<dbReference type="Pfam" id="PF00196">
    <property type="entry name" value="GerE"/>
    <property type="match status" value="1"/>
</dbReference>
<dbReference type="InterPro" id="IPR005143">
    <property type="entry name" value="TF_LuxR_autoind-bd_dom"/>
</dbReference>
<protein>
    <recommendedName>
        <fullName evidence="4">HTH luxR-type domain-containing protein</fullName>
    </recommendedName>
</protein>
<dbReference type="InterPro" id="IPR016032">
    <property type="entry name" value="Sig_transdc_resp-reg_C-effctor"/>
</dbReference>
<dbReference type="InterPro" id="IPR000792">
    <property type="entry name" value="Tscrpt_reg_LuxR_C"/>
</dbReference>
<dbReference type="PROSITE" id="PS50043">
    <property type="entry name" value="HTH_LUXR_2"/>
    <property type="match status" value="1"/>
</dbReference>
<keyword evidence="1" id="KW-0805">Transcription regulation</keyword>
<keyword evidence="2" id="KW-0238">DNA-binding</keyword>
<proteinExistence type="predicted"/>
<dbReference type="SUPFAM" id="SSF46894">
    <property type="entry name" value="C-terminal effector domain of the bipartite response regulators"/>
    <property type="match status" value="1"/>
</dbReference>
<dbReference type="Proteomes" id="UP000424673">
    <property type="component" value="Plasmid unnamed1"/>
</dbReference>
<gene>
    <name evidence="5" type="ORF">F7D13_16790</name>
</gene>
<reference evidence="5 6" key="1">
    <citation type="journal article" date="2021" name="AMB Express">
        <title>Isolation and characterisation of Methylocystis spp. for poly-3-hydroxybutyrate production using waste methane feedstocks.</title>
        <authorList>
            <person name="Rumah B.L."/>
            <person name="Stead C.E."/>
            <person name="Claxton Stevens B.H."/>
            <person name="Minton N.P."/>
            <person name="Grosse-Honebrink A."/>
            <person name="Zhang Y."/>
        </authorList>
    </citation>
    <scope>NUCLEOTIDE SEQUENCE [LARGE SCALE GENOMIC DNA]</scope>
    <source>
        <strain evidence="5 6">BRCS1</strain>
    </source>
</reference>
<dbReference type="SMART" id="SM00421">
    <property type="entry name" value="HTH_LUXR"/>
    <property type="match status" value="1"/>
</dbReference>
<organism evidence="5 6">
    <name type="scientific">Methylocystis rosea</name>
    <dbReference type="NCBI Taxonomy" id="173366"/>
    <lineage>
        <taxon>Bacteria</taxon>
        <taxon>Pseudomonadati</taxon>
        <taxon>Pseudomonadota</taxon>
        <taxon>Alphaproteobacteria</taxon>
        <taxon>Hyphomicrobiales</taxon>
        <taxon>Methylocystaceae</taxon>
        <taxon>Methylocystis</taxon>
    </lineage>
</organism>